<dbReference type="GO" id="GO:0016987">
    <property type="term" value="F:sigma factor activity"/>
    <property type="evidence" value="ECO:0007669"/>
    <property type="project" value="UniProtKB-KW"/>
</dbReference>
<dbReference type="AlphaFoldDB" id="A0A935C814"/>
<dbReference type="InterPro" id="IPR039425">
    <property type="entry name" value="RNA_pol_sigma-70-like"/>
</dbReference>
<dbReference type="CDD" id="cd06171">
    <property type="entry name" value="Sigma70_r4"/>
    <property type="match status" value="1"/>
</dbReference>
<evidence type="ECO:0000313" key="9">
    <source>
        <dbReference type="Proteomes" id="UP000611723"/>
    </source>
</evidence>
<evidence type="ECO:0000259" key="7">
    <source>
        <dbReference type="Pfam" id="PF08281"/>
    </source>
</evidence>
<reference evidence="8" key="1">
    <citation type="submission" date="2021-01" db="EMBL/GenBank/DDBJ databases">
        <title>Marivirga aurantiaca sp. nov., isolated from intertidal surface sediments.</title>
        <authorList>
            <person name="Zhang M."/>
        </authorList>
    </citation>
    <scope>NUCLEOTIDE SEQUENCE</scope>
    <source>
        <strain evidence="8">S37H4</strain>
    </source>
</reference>
<dbReference type="InterPro" id="IPR013325">
    <property type="entry name" value="RNA_pol_sigma_r2"/>
</dbReference>
<evidence type="ECO:0000313" key="8">
    <source>
        <dbReference type="EMBL" id="MBK6265346.1"/>
    </source>
</evidence>
<accession>A0A935C814</accession>
<dbReference type="InterPro" id="IPR013324">
    <property type="entry name" value="RNA_pol_sigma_r3/r4-like"/>
</dbReference>
<comment type="similarity">
    <text evidence="1">Belongs to the sigma-70 factor family. ECF subfamily.</text>
</comment>
<gene>
    <name evidence="8" type="ORF">JKA74_09870</name>
</gene>
<feature type="domain" description="RNA polymerase sigma factor 70 region 4 type 2" evidence="7">
    <location>
        <begin position="139"/>
        <end position="186"/>
    </location>
</feature>
<sequence>MRVETEKGNSTSNRKKELVRLSQQGDIQCFTILFNQTKPALYAKALQFFGSSPEAKDVLQDTFIKAFSRIGQLRDAGKFNTWLHSVLNNECLLVKRSQSKFVKDGNTLQARLSDKWIQPSDFEKLQEKKELHQGVMHWISHLDEKKQAVILLRFFSEYSSYQEIATLLSIPVGTVRSRVAIAKKELRQLVEKMGDLENLDICDGARSEQEEQFREAWPAFYSGEQHRFLNLFKKDLYIRFTSGKISRGLQRWAQEWDEDLESGVRFRPNQITNSNNLVIVEGPIINPPDKPYHCPPYGSMVLFHHHGKVHKAHIHYASRKINPHQAT</sequence>
<dbReference type="Gene3D" id="1.10.1740.10">
    <property type="match status" value="1"/>
</dbReference>
<name>A0A935C814_9BACT</name>
<keyword evidence="4" id="KW-0238">DNA-binding</keyword>
<organism evidence="8 9">
    <name type="scientific">Marivirga aurantiaca</name>
    <dbReference type="NCBI Taxonomy" id="2802615"/>
    <lineage>
        <taxon>Bacteria</taxon>
        <taxon>Pseudomonadati</taxon>
        <taxon>Bacteroidota</taxon>
        <taxon>Cytophagia</taxon>
        <taxon>Cytophagales</taxon>
        <taxon>Marivirgaceae</taxon>
        <taxon>Marivirga</taxon>
    </lineage>
</organism>
<keyword evidence="3" id="KW-0731">Sigma factor</keyword>
<dbReference type="Pfam" id="PF04542">
    <property type="entry name" value="Sigma70_r2"/>
    <property type="match status" value="1"/>
</dbReference>
<keyword evidence="9" id="KW-1185">Reference proteome</keyword>
<dbReference type="EMBL" id="JAEQBW010000003">
    <property type="protein sequence ID" value="MBK6265346.1"/>
    <property type="molecule type" value="Genomic_DNA"/>
</dbReference>
<comment type="caution">
    <text evidence="8">The sequence shown here is derived from an EMBL/GenBank/DDBJ whole genome shotgun (WGS) entry which is preliminary data.</text>
</comment>
<evidence type="ECO:0000256" key="2">
    <source>
        <dbReference type="ARBA" id="ARBA00023015"/>
    </source>
</evidence>
<proteinExistence type="inferred from homology"/>
<dbReference type="Gene3D" id="1.10.10.10">
    <property type="entry name" value="Winged helix-like DNA-binding domain superfamily/Winged helix DNA-binding domain"/>
    <property type="match status" value="1"/>
</dbReference>
<keyword evidence="2" id="KW-0805">Transcription regulation</keyword>
<feature type="domain" description="RNA polymerase sigma-70 region 2" evidence="6">
    <location>
        <begin position="33"/>
        <end position="99"/>
    </location>
</feature>
<protein>
    <submittedName>
        <fullName evidence="8">RNA polymerase sigma factor</fullName>
    </submittedName>
</protein>
<dbReference type="GO" id="GO:0006352">
    <property type="term" value="P:DNA-templated transcription initiation"/>
    <property type="evidence" value="ECO:0007669"/>
    <property type="project" value="InterPro"/>
</dbReference>
<dbReference type="RefSeq" id="WP_201431012.1">
    <property type="nucleotide sequence ID" value="NZ_JAEQBW010000003.1"/>
</dbReference>
<dbReference type="InterPro" id="IPR014284">
    <property type="entry name" value="RNA_pol_sigma-70_dom"/>
</dbReference>
<keyword evidence="5" id="KW-0804">Transcription</keyword>
<evidence type="ECO:0000256" key="4">
    <source>
        <dbReference type="ARBA" id="ARBA00023125"/>
    </source>
</evidence>
<dbReference type="Pfam" id="PF08281">
    <property type="entry name" value="Sigma70_r4_2"/>
    <property type="match status" value="1"/>
</dbReference>
<dbReference type="InterPro" id="IPR007627">
    <property type="entry name" value="RNA_pol_sigma70_r2"/>
</dbReference>
<dbReference type="InterPro" id="IPR013249">
    <property type="entry name" value="RNA_pol_sigma70_r4_t2"/>
</dbReference>
<evidence type="ECO:0000256" key="1">
    <source>
        <dbReference type="ARBA" id="ARBA00010641"/>
    </source>
</evidence>
<dbReference type="GO" id="GO:0003677">
    <property type="term" value="F:DNA binding"/>
    <property type="evidence" value="ECO:0007669"/>
    <property type="project" value="UniProtKB-KW"/>
</dbReference>
<dbReference type="InterPro" id="IPR036388">
    <property type="entry name" value="WH-like_DNA-bd_sf"/>
</dbReference>
<dbReference type="PANTHER" id="PTHR43133">
    <property type="entry name" value="RNA POLYMERASE ECF-TYPE SIGMA FACTO"/>
    <property type="match status" value="1"/>
</dbReference>
<dbReference type="NCBIfam" id="TIGR02937">
    <property type="entry name" value="sigma70-ECF"/>
    <property type="match status" value="1"/>
</dbReference>
<evidence type="ECO:0000256" key="3">
    <source>
        <dbReference type="ARBA" id="ARBA00023082"/>
    </source>
</evidence>
<dbReference type="PANTHER" id="PTHR43133:SF8">
    <property type="entry name" value="RNA POLYMERASE SIGMA FACTOR HI_1459-RELATED"/>
    <property type="match status" value="1"/>
</dbReference>
<evidence type="ECO:0000256" key="5">
    <source>
        <dbReference type="ARBA" id="ARBA00023163"/>
    </source>
</evidence>
<dbReference type="SUPFAM" id="SSF88946">
    <property type="entry name" value="Sigma2 domain of RNA polymerase sigma factors"/>
    <property type="match status" value="1"/>
</dbReference>
<evidence type="ECO:0000259" key="6">
    <source>
        <dbReference type="Pfam" id="PF04542"/>
    </source>
</evidence>
<dbReference type="Proteomes" id="UP000611723">
    <property type="component" value="Unassembled WGS sequence"/>
</dbReference>
<dbReference type="SUPFAM" id="SSF88659">
    <property type="entry name" value="Sigma3 and sigma4 domains of RNA polymerase sigma factors"/>
    <property type="match status" value="1"/>
</dbReference>